<dbReference type="PANTHER" id="PTHR11709">
    <property type="entry name" value="MULTI-COPPER OXIDASE"/>
    <property type="match status" value="1"/>
</dbReference>
<dbReference type="EMBL" id="JADGIZ020000006">
    <property type="protein sequence ID" value="KAL2918450.1"/>
    <property type="molecule type" value="Genomic_DNA"/>
</dbReference>
<protein>
    <recommendedName>
        <fullName evidence="11">Laccase</fullName>
    </recommendedName>
</protein>
<keyword evidence="2" id="KW-0479">Metal-binding</keyword>
<accession>A0ABR4NG41</accession>
<keyword evidence="10" id="KW-1185">Reference proteome</keyword>
<evidence type="ECO:0000313" key="9">
    <source>
        <dbReference type="EMBL" id="KAL2918450.1"/>
    </source>
</evidence>
<sequence>MLALATAALAALAALAPPASAAKKNFELNVQSFKAAPDGYLANVYGVNGVMQYPIVVNKGDSLSVKVNNKLDVPTSIHYHGLFQSGTQFADGAAGVTQCPIAPGDSMTYDFAVPDQHGTYWWHAHYRAQYTKGIRGPLIVRDPANEPYTKDYDEEYIVMLTDWFHAPTSEDLLVPFLDSNDGAEPVPESGLINAKGRFNCSLVTDGTPCNPKAPLERFDFVKGKRYRLRIINAASMATFNFSIDGHPMTVIEADGIDTQKTTVDMIRISAAQRYSVIVTANADKPGNFWMRAEIDTGLYTVYNPGVLDPSVRAIVSYTKSDADPTSTPRTQNITYLNPYTLLPYKQTPITDAAAYSLIMSFQIVPDDATNKSRAFTSVDGYFTDSAYEPPKVPILYDAIRNNTQQALSNVIPVDYNSIVEMTVYNDDPMEHVFHLHGHVFQVVGHGTQLNLVPQPSGNKPMYPERDTIAVPGCKIRKPGGAPGGPADEGLCGGSKGYVRIRFVANNPGAWLFHCHIEWHMMQGLVITFVSGADKLAKTRVPPRIIDGCARSGVKLPAARYWSSLPSSA</sequence>
<dbReference type="Pfam" id="PF07732">
    <property type="entry name" value="Cu-oxidase_3"/>
    <property type="match status" value="1"/>
</dbReference>
<feature type="domain" description="Plastocyanin-like" evidence="7">
    <location>
        <begin position="389"/>
        <end position="472"/>
    </location>
</feature>
<evidence type="ECO:0000256" key="3">
    <source>
        <dbReference type="ARBA" id="ARBA00023002"/>
    </source>
</evidence>
<dbReference type="InterPro" id="IPR033138">
    <property type="entry name" value="Cu_oxidase_CS"/>
</dbReference>
<feature type="domain" description="Plastocyanin-like" evidence="7">
    <location>
        <begin position="495"/>
        <end position="531"/>
    </location>
</feature>
<evidence type="ECO:0000256" key="1">
    <source>
        <dbReference type="ARBA" id="ARBA00010609"/>
    </source>
</evidence>
<gene>
    <name evidence="9" type="ORF">HK105_201851</name>
</gene>
<feature type="signal peptide" evidence="5">
    <location>
        <begin position="1"/>
        <end position="21"/>
    </location>
</feature>
<dbReference type="InterPro" id="IPR011707">
    <property type="entry name" value="Cu-oxidase-like_N"/>
</dbReference>
<proteinExistence type="inferred from homology"/>
<evidence type="ECO:0008006" key="11">
    <source>
        <dbReference type="Google" id="ProtNLM"/>
    </source>
</evidence>
<evidence type="ECO:0000256" key="2">
    <source>
        <dbReference type="ARBA" id="ARBA00022723"/>
    </source>
</evidence>
<dbReference type="Pfam" id="PF00394">
    <property type="entry name" value="Cu-oxidase"/>
    <property type="match status" value="1"/>
</dbReference>
<dbReference type="Proteomes" id="UP001527925">
    <property type="component" value="Unassembled WGS sequence"/>
</dbReference>
<keyword evidence="5" id="KW-0732">Signal</keyword>
<dbReference type="InterPro" id="IPR001117">
    <property type="entry name" value="Cu-oxidase_2nd"/>
</dbReference>
<dbReference type="InterPro" id="IPR011706">
    <property type="entry name" value="Cu-oxidase_C"/>
</dbReference>
<evidence type="ECO:0000313" key="10">
    <source>
        <dbReference type="Proteomes" id="UP001527925"/>
    </source>
</evidence>
<dbReference type="InterPro" id="IPR045087">
    <property type="entry name" value="Cu-oxidase_fam"/>
</dbReference>
<feature type="domain" description="Plastocyanin-like" evidence="8">
    <location>
        <begin position="30"/>
        <end position="144"/>
    </location>
</feature>
<dbReference type="Pfam" id="PF07731">
    <property type="entry name" value="Cu-oxidase_2"/>
    <property type="match status" value="2"/>
</dbReference>
<comment type="similarity">
    <text evidence="1">Belongs to the multicopper oxidase family.</text>
</comment>
<keyword evidence="4" id="KW-0186">Copper</keyword>
<dbReference type="PROSITE" id="PS00080">
    <property type="entry name" value="MULTICOPPER_OXIDASE2"/>
    <property type="match status" value="1"/>
</dbReference>
<dbReference type="InterPro" id="IPR008972">
    <property type="entry name" value="Cupredoxin"/>
</dbReference>
<evidence type="ECO:0000256" key="4">
    <source>
        <dbReference type="ARBA" id="ARBA00023008"/>
    </source>
</evidence>
<evidence type="ECO:0000259" key="8">
    <source>
        <dbReference type="Pfam" id="PF07732"/>
    </source>
</evidence>
<dbReference type="PANTHER" id="PTHR11709:SF511">
    <property type="entry name" value="LACCASE"/>
    <property type="match status" value="1"/>
</dbReference>
<dbReference type="InterPro" id="IPR002355">
    <property type="entry name" value="Cu_oxidase_Cu_BS"/>
</dbReference>
<evidence type="ECO:0000259" key="7">
    <source>
        <dbReference type="Pfam" id="PF07731"/>
    </source>
</evidence>
<dbReference type="PROSITE" id="PS00079">
    <property type="entry name" value="MULTICOPPER_OXIDASE1"/>
    <property type="match status" value="1"/>
</dbReference>
<comment type="caution">
    <text evidence="9">The sequence shown here is derived from an EMBL/GenBank/DDBJ whole genome shotgun (WGS) entry which is preliminary data.</text>
</comment>
<dbReference type="Gene3D" id="2.60.40.420">
    <property type="entry name" value="Cupredoxins - blue copper proteins"/>
    <property type="match status" value="3"/>
</dbReference>
<dbReference type="CDD" id="cd13886">
    <property type="entry name" value="CuRO_2_MCO_like_1"/>
    <property type="match status" value="1"/>
</dbReference>
<feature type="chain" id="PRO_5045202305" description="Laccase" evidence="5">
    <location>
        <begin position="22"/>
        <end position="568"/>
    </location>
</feature>
<name>A0ABR4NG41_9FUNG</name>
<dbReference type="SUPFAM" id="SSF49503">
    <property type="entry name" value="Cupredoxins"/>
    <property type="match status" value="3"/>
</dbReference>
<feature type="domain" description="Plastocyanin-like" evidence="6">
    <location>
        <begin position="154"/>
        <end position="317"/>
    </location>
</feature>
<reference evidence="9 10" key="1">
    <citation type="submission" date="2023-09" db="EMBL/GenBank/DDBJ databases">
        <title>Pangenome analysis of Batrachochytrium dendrobatidis and related Chytrids.</title>
        <authorList>
            <person name="Yacoub M.N."/>
            <person name="Stajich J.E."/>
            <person name="James T.Y."/>
        </authorList>
    </citation>
    <scope>NUCLEOTIDE SEQUENCE [LARGE SCALE GENOMIC DNA]</scope>
    <source>
        <strain evidence="9 10">JEL0888</strain>
    </source>
</reference>
<evidence type="ECO:0000256" key="5">
    <source>
        <dbReference type="SAM" id="SignalP"/>
    </source>
</evidence>
<keyword evidence="3" id="KW-0560">Oxidoreductase</keyword>
<organism evidence="9 10">
    <name type="scientific">Polyrhizophydium stewartii</name>
    <dbReference type="NCBI Taxonomy" id="2732419"/>
    <lineage>
        <taxon>Eukaryota</taxon>
        <taxon>Fungi</taxon>
        <taxon>Fungi incertae sedis</taxon>
        <taxon>Chytridiomycota</taxon>
        <taxon>Chytridiomycota incertae sedis</taxon>
        <taxon>Chytridiomycetes</taxon>
        <taxon>Rhizophydiales</taxon>
        <taxon>Rhizophydiales incertae sedis</taxon>
        <taxon>Polyrhizophydium</taxon>
    </lineage>
</organism>
<evidence type="ECO:0000259" key="6">
    <source>
        <dbReference type="Pfam" id="PF00394"/>
    </source>
</evidence>